<evidence type="ECO:0000313" key="3">
    <source>
        <dbReference type="Proteomes" id="UP000053411"/>
    </source>
</evidence>
<name>A0A0D2KXR1_9EURO</name>
<dbReference type="VEuPathDB" id="FungiDB:Z520_03171"/>
<dbReference type="AlphaFoldDB" id="A0A0D2KXR1"/>
<feature type="compositionally biased region" description="Polar residues" evidence="1">
    <location>
        <begin position="67"/>
        <end position="85"/>
    </location>
</feature>
<dbReference type="GeneID" id="27708917"/>
<reference evidence="2 3" key="1">
    <citation type="submission" date="2015-01" db="EMBL/GenBank/DDBJ databases">
        <title>The Genome Sequence of Fonsecaea multimorphosa CBS 102226.</title>
        <authorList>
            <consortium name="The Broad Institute Genomics Platform"/>
            <person name="Cuomo C."/>
            <person name="de Hoog S."/>
            <person name="Gorbushina A."/>
            <person name="Stielow B."/>
            <person name="Teixiera M."/>
            <person name="Abouelleil A."/>
            <person name="Chapman S.B."/>
            <person name="Priest M."/>
            <person name="Young S.K."/>
            <person name="Wortman J."/>
            <person name="Nusbaum C."/>
            <person name="Birren B."/>
        </authorList>
    </citation>
    <scope>NUCLEOTIDE SEQUENCE [LARGE SCALE GENOMIC DNA]</scope>
    <source>
        <strain evidence="2 3">CBS 102226</strain>
    </source>
</reference>
<protein>
    <submittedName>
        <fullName evidence="2">Uncharacterized protein</fullName>
    </submittedName>
</protein>
<evidence type="ECO:0000256" key="1">
    <source>
        <dbReference type="SAM" id="MobiDB-lite"/>
    </source>
</evidence>
<keyword evidence="3" id="KW-1185">Reference proteome</keyword>
<dbReference type="Proteomes" id="UP000053411">
    <property type="component" value="Unassembled WGS sequence"/>
</dbReference>
<dbReference type="RefSeq" id="XP_016635741.1">
    <property type="nucleotide sequence ID" value="XM_016773684.1"/>
</dbReference>
<accession>A0A0D2KXR1</accession>
<dbReference type="OrthoDB" id="4157998at2759"/>
<sequence length="141" mass="15739">MSSNTTKSIFKSETKSIFNPGETPIIKTEETLLQRIFRRKSSTKGSVDLLSDAASMTSTAPLVRPSDSASIRPSAPLRTTSNEEQASFNSLMDKARTMNPDEFKAYLRQYKEDVETMYRRQGGGVTGGDWIYRDPHILGPL</sequence>
<organism evidence="2 3">
    <name type="scientific">Fonsecaea multimorphosa CBS 102226</name>
    <dbReference type="NCBI Taxonomy" id="1442371"/>
    <lineage>
        <taxon>Eukaryota</taxon>
        <taxon>Fungi</taxon>
        <taxon>Dikarya</taxon>
        <taxon>Ascomycota</taxon>
        <taxon>Pezizomycotina</taxon>
        <taxon>Eurotiomycetes</taxon>
        <taxon>Chaetothyriomycetidae</taxon>
        <taxon>Chaetothyriales</taxon>
        <taxon>Herpotrichiellaceae</taxon>
        <taxon>Fonsecaea</taxon>
    </lineage>
</organism>
<evidence type="ECO:0000313" key="2">
    <source>
        <dbReference type="EMBL" id="KIY01619.1"/>
    </source>
</evidence>
<feature type="region of interest" description="Disordered" evidence="1">
    <location>
        <begin position="60"/>
        <end position="85"/>
    </location>
</feature>
<dbReference type="EMBL" id="KN848065">
    <property type="protein sequence ID" value="KIY01619.1"/>
    <property type="molecule type" value="Genomic_DNA"/>
</dbReference>
<proteinExistence type="predicted"/>
<gene>
    <name evidence="2" type="ORF">Z520_03171</name>
</gene>